<evidence type="ECO:0000313" key="2">
    <source>
        <dbReference type="Proteomes" id="UP000306319"/>
    </source>
</evidence>
<protein>
    <submittedName>
        <fullName evidence="1">Glycosyl hydrolase 43 family protein</fullName>
    </submittedName>
</protein>
<keyword evidence="1" id="KW-0378">Hydrolase</keyword>
<comment type="caution">
    <text evidence="1">The sequence shown here is derived from an EMBL/GenBank/DDBJ whole genome shotgun (WGS) entry which is preliminary data.</text>
</comment>
<sequence>MKLYFPNKLIFFMRFFMNPSGFMTTGINLHSGIKFALGFVFLLSGIPSGNASAAEIDYFTNPVVYSDYSDPDAIASPDGKGYYMTASSFHCAPGLPILFSEDMVNWEIVNHALKQVPPVDFYNETPRHGKGVWAPSIRHHNGKYYIYWGDPDFGIFMVSASDPRGEWTEPILVKEGKGMIDPTPLWDDNGKAYLAFAWAASRSKFNSVISLWEMKPDGTALIGNPKIVFDGNAGGNHTCEGPKLYKHDGRYYILCPAGGVDKGWQLALRSNDVWGPYESKIVLQQGNSAINGPHQGALIETPSKEPWFIHFQESQPWGRILHLNPVKWVDGWPVMGNNGEPVSRATMPQKAVKSHNIATSDNFDNGIIGLQWQWHGNYSPEFGMPLTEGKMRVYGFLTDSIPNLWNVPNLFLQKFHSPGFSATAKVKVTARDDRQQSGIVVMGRDYFRVAVQKQGDKFIIRCIECHDAENSGQETIVRELPLTDAKAIEAGLYPNYECDIWLRLDVAPDGICRFAYSLDGKKFNDTDVSFKAREGKWIGAKYGIYSIAPASAERGWIDVDSFIVNNRKK</sequence>
<name>A0AC61RE50_9BACT</name>
<reference evidence="1" key="1">
    <citation type="submission" date="2019-04" db="EMBL/GenBank/DDBJ databases">
        <title>Microbes associate with the intestines of laboratory mice.</title>
        <authorList>
            <person name="Navarre W."/>
            <person name="Wong E."/>
            <person name="Huang K."/>
            <person name="Tropini C."/>
            <person name="Ng K."/>
            <person name="Yu B."/>
        </authorList>
    </citation>
    <scope>NUCLEOTIDE SEQUENCE</scope>
    <source>
        <strain evidence="1">NM04_E33</strain>
    </source>
</reference>
<keyword evidence="2" id="KW-1185">Reference proteome</keyword>
<organism evidence="1 2">
    <name type="scientific">Lepagella muris</name>
    <dbReference type="NCBI Taxonomy" id="3032870"/>
    <lineage>
        <taxon>Bacteria</taxon>
        <taxon>Pseudomonadati</taxon>
        <taxon>Bacteroidota</taxon>
        <taxon>Bacteroidia</taxon>
        <taxon>Bacteroidales</taxon>
        <taxon>Muribaculaceae</taxon>
        <taxon>Lepagella</taxon>
    </lineage>
</organism>
<dbReference type="EMBL" id="SRYB01000020">
    <property type="protein sequence ID" value="TGY77788.1"/>
    <property type="molecule type" value="Genomic_DNA"/>
</dbReference>
<gene>
    <name evidence="1" type="ORF">E5331_13200</name>
</gene>
<proteinExistence type="predicted"/>
<accession>A0AC61RE50</accession>
<dbReference type="Proteomes" id="UP000306319">
    <property type="component" value="Unassembled WGS sequence"/>
</dbReference>
<evidence type="ECO:0000313" key="1">
    <source>
        <dbReference type="EMBL" id="TGY77788.1"/>
    </source>
</evidence>